<dbReference type="EMBL" id="JAHFZB010000001">
    <property type="protein sequence ID" value="KAK6494855.1"/>
    <property type="molecule type" value="Genomic_DNA"/>
</dbReference>
<accession>A0ABR1ACP0</accession>
<feature type="region of interest" description="Disordered" evidence="3">
    <location>
        <begin position="206"/>
        <end position="250"/>
    </location>
</feature>
<feature type="region of interest" description="Disordered" evidence="3">
    <location>
        <begin position="851"/>
        <end position="885"/>
    </location>
</feature>
<feature type="compositionally biased region" description="Polar residues" evidence="3">
    <location>
        <begin position="397"/>
        <end position="407"/>
    </location>
</feature>
<feature type="compositionally biased region" description="Polar residues" evidence="3">
    <location>
        <begin position="1216"/>
        <end position="1228"/>
    </location>
</feature>
<feature type="compositionally biased region" description="Polar residues" evidence="3">
    <location>
        <begin position="218"/>
        <end position="229"/>
    </location>
</feature>
<feature type="compositionally biased region" description="Basic and acidic residues" evidence="3">
    <location>
        <begin position="1263"/>
        <end position="1277"/>
    </location>
</feature>
<feature type="compositionally biased region" description="Polar residues" evidence="3">
    <location>
        <begin position="425"/>
        <end position="436"/>
    </location>
</feature>
<feature type="region of interest" description="Disordered" evidence="3">
    <location>
        <begin position="1200"/>
        <end position="1228"/>
    </location>
</feature>
<evidence type="ECO:0000313" key="5">
    <source>
        <dbReference type="Proteomes" id="UP001369086"/>
    </source>
</evidence>
<feature type="region of interest" description="Disordered" evidence="3">
    <location>
        <begin position="516"/>
        <end position="535"/>
    </location>
</feature>
<sequence>MEQRELSGPSRPKGGEAEFHPGGGPPSPGSILDGTGVPLPAPGKGVPTGGERVDPEEEDDLGLGRDVDSNSNTDSEKWAQGDGLEEQEFSIKEASFSEGSLKLKIQTTKRAKKPPKSLENYICPPEIRITTKQPGEQKATKLGKSSKGAKEEGLPKRKVRELDWPVNFIFFFFILPQQIYEKPYKPPEQNEGEVQGDFLGETMKPKYQSKNTPHHLEWSTTPAGGSNSQGTVTETEPTGETTGMSKSSAADTVAMLPKQQLNKSSGSPAASPFRTGTSSTIIWTPGMGSIPQASNQPESTGMSLSMLNHKRVIQEVAEQMFGNIKRKYGRKDSMRSLGSQNLGRQWINVATKESEGKNQENITEKYVQPDKTTRELPSGASAFTGNGKEKEGDSMRGSISIQTQASIGQPGRKRRYRRSFKGQLPVQNSAEKTLSQLAEKDEGSKSFLDSSPTCFNKKELRTSRIEEKEGQPEAVEMTQGEPTENGRSRLRKQGAVGRPKLFVEAGRSRSMQVEIKRPKQKAKQRWTSIKSKNTSLQTTSSSLTTVVEPPSAFPITPSSPLYTNTDSLTVITPVKKKRGRPKKQPLLTVETIHEGTSTSPISPIAREPPGAVKKRRKKRSLAKLVQIASANEAPANHMKLNKKVRNLGVLDKKTIRTINKMKMVKRKNILNEILSCSTTSSSLAMKSKVPMSGAVSTVASTIEARLGKQINVSKRGTIYIGKKRGRKPRAEVQLQQEEHKVSEKHPVPVLRHYENPVVPSNPQSTAGMPLPGSAQPPAVQAVGPGGNLSPASTETSLQELKTMPNLQPISALPTKAPKGLHGSSWKLSPPRLMANSPSHLSEVASLKEVTLSPISESHSEETIPSDSGIGTDNNSTSDQAEKGPASRRRYSFDFCTLDPSEAAAAALQASNKAKRGHCPKHATAVAVETYLSHESLKKQKHRRKRKGLQSRDDLQFLADLEELIGKFQVFRVSHRSYTFYHENSYPSIFRVNFDHYYPVPYFPYDPLHYLRRNSEVKSKKRRGRPAKANEPMTKMPFLQGFGYPIPNGNYYAPYAMPYTSMPIATNMMNLGYYGQYPTPLYLPHTLGAATSPFMRPTVPPPQFHSGAHVKSTAAAKHKTKHGVHQGPSAGIGDAQSTLGAPKVGGSCLPSGRLHKRKHKHKHKHKEDQLSGSQREDLGGLFSGAKNSSYLNLLSERLGMSDKEPSLPKHKEKQRHQQNTDALPRSSRNMFEVDTLSMLSLSESQQWKRTRDRAEPAGDFYDPCSRRHSESTRSRQESDLFGDVQASRDSESGLGGRRRSLESFGVYREQNMGPFKSSRSEKMYSSPSAASTSKNISKIAQLAERRPGGGSVRSARVSSAHHAPATPVVWPGACGLACKLPRAALSSDAPSPPLKQRFKRKEIEEMKCEVRQTCTFSKILSTKKNLDHVNKILKAKRLQRQAKTGNNIVKRRRRGRPRKQSLLSEEEAMGQMPVLEKCVDLPGKRSSRAHLVPEPLEFANQDSIMDAIEAVVHMAREQPKEPSGRGRKRRHKEQEELRLKRPRKC</sequence>
<feature type="region of interest" description="Disordered" evidence="3">
    <location>
        <begin position="1"/>
        <end position="86"/>
    </location>
</feature>
<evidence type="ECO:0000256" key="1">
    <source>
        <dbReference type="ARBA" id="ARBA00004123"/>
    </source>
</evidence>
<dbReference type="Proteomes" id="UP001369086">
    <property type="component" value="Unassembled WGS sequence"/>
</dbReference>
<protein>
    <submittedName>
        <fullName evidence="4">SET-binding protein</fullName>
    </submittedName>
</protein>
<feature type="compositionally biased region" description="Polar residues" evidence="3">
    <location>
        <begin position="1322"/>
        <end position="1331"/>
    </location>
</feature>
<feature type="compositionally biased region" description="Polar residues" evidence="3">
    <location>
        <begin position="852"/>
        <end position="878"/>
    </location>
</feature>
<evidence type="ECO:0000313" key="4">
    <source>
        <dbReference type="EMBL" id="KAK6494855.1"/>
    </source>
</evidence>
<feature type="compositionally biased region" description="Basic and acidic residues" evidence="3">
    <location>
        <begin position="62"/>
        <end position="79"/>
    </location>
</feature>
<evidence type="ECO:0000256" key="2">
    <source>
        <dbReference type="ARBA" id="ARBA00023242"/>
    </source>
</evidence>
<feature type="compositionally biased region" description="Basic and acidic residues" evidence="3">
    <location>
        <begin position="1513"/>
        <end position="1523"/>
    </location>
</feature>
<gene>
    <name evidence="4" type="ORF">HHUSO_G1485</name>
</gene>
<evidence type="ECO:0000256" key="3">
    <source>
        <dbReference type="SAM" id="MobiDB-lite"/>
    </source>
</evidence>
<comment type="subcellular location">
    <subcellularLocation>
        <location evidence="1">Nucleus</location>
    </subcellularLocation>
</comment>
<keyword evidence="2" id="KW-0539">Nucleus</keyword>
<feature type="region of interest" description="Disordered" evidence="3">
    <location>
        <begin position="723"/>
        <end position="744"/>
    </location>
</feature>
<feature type="compositionally biased region" description="Basic and acidic residues" evidence="3">
    <location>
        <begin position="1165"/>
        <end position="1177"/>
    </location>
</feature>
<feature type="region of interest" description="Disordered" evidence="3">
    <location>
        <begin position="1311"/>
        <end position="1331"/>
    </location>
</feature>
<feature type="region of interest" description="Disordered" evidence="3">
    <location>
        <begin position="370"/>
        <end position="493"/>
    </location>
</feature>
<feature type="region of interest" description="Disordered" evidence="3">
    <location>
        <begin position="1242"/>
        <end position="1296"/>
    </location>
</feature>
<proteinExistence type="predicted"/>
<feature type="region of interest" description="Disordered" evidence="3">
    <location>
        <begin position="130"/>
        <end position="155"/>
    </location>
</feature>
<feature type="compositionally biased region" description="Basic residues" evidence="3">
    <location>
        <begin position="1152"/>
        <end position="1164"/>
    </location>
</feature>
<dbReference type="SMART" id="SM00384">
    <property type="entry name" value="AT_hook"/>
    <property type="match status" value="4"/>
</dbReference>
<name>A0ABR1ACP0_HUSHU</name>
<organism evidence="4 5">
    <name type="scientific">Huso huso</name>
    <name type="common">Beluga</name>
    <name type="synonym">Acipenser huso</name>
    <dbReference type="NCBI Taxonomy" id="61971"/>
    <lineage>
        <taxon>Eukaryota</taxon>
        <taxon>Metazoa</taxon>
        <taxon>Chordata</taxon>
        <taxon>Craniata</taxon>
        <taxon>Vertebrata</taxon>
        <taxon>Euteleostomi</taxon>
        <taxon>Actinopterygii</taxon>
        <taxon>Chondrostei</taxon>
        <taxon>Acipenseriformes</taxon>
        <taxon>Acipenseridae</taxon>
        <taxon>Huso</taxon>
    </lineage>
</organism>
<keyword evidence="5" id="KW-1185">Reference proteome</keyword>
<feature type="region of interest" description="Disordered" evidence="3">
    <location>
        <begin position="759"/>
        <end position="797"/>
    </location>
</feature>
<dbReference type="PANTHER" id="PTHR46147">
    <property type="entry name" value="HISTONE-LYSINE N-METHYLTRANSFERASE ASH1"/>
    <property type="match status" value="1"/>
</dbReference>
<feature type="compositionally biased region" description="Low complexity" evidence="3">
    <location>
        <begin position="230"/>
        <end position="243"/>
    </location>
</feature>
<feature type="region of interest" description="Disordered" evidence="3">
    <location>
        <begin position="1097"/>
        <end position="1180"/>
    </location>
</feature>
<feature type="region of interest" description="Disordered" evidence="3">
    <location>
        <begin position="1512"/>
        <end position="1544"/>
    </location>
</feature>
<feature type="compositionally biased region" description="Basic residues" evidence="3">
    <location>
        <begin position="411"/>
        <end position="420"/>
    </location>
</feature>
<comment type="caution">
    <text evidence="4">The sequence shown here is derived from an EMBL/GenBank/DDBJ whole genome shotgun (WGS) entry which is preliminary data.</text>
</comment>
<feature type="region of interest" description="Disordered" evidence="3">
    <location>
        <begin position="809"/>
        <end position="839"/>
    </location>
</feature>
<dbReference type="PANTHER" id="PTHR46147:SF2">
    <property type="entry name" value="SET-BINDING PROTEIN"/>
    <property type="match status" value="1"/>
</dbReference>
<reference evidence="4 5" key="1">
    <citation type="submission" date="2021-05" db="EMBL/GenBank/DDBJ databases">
        <authorList>
            <person name="Zahm M."/>
            <person name="Klopp C."/>
            <person name="Cabau C."/>
            <person name="Kuhl H."/>
            <person name="Suciu R."/>
            <person name="Ciorpac M."/>
            <person name="Holostenco D."/>
            <person name="Gessner J."/>
            <person name="Wuertz S."/>
            <person name="Hohne C."/>
            <person name="Stock M."/>
            <person name="Gislard M."/>
            <person name="Lluch J."/>
            <person name="Milhes M."/>
            <person name="Lampietro C."/>
            <person name="Lopez Roques C."/>
            <person name="Donnadieu C."/>
            <person name="Du K."/>
            <person name="Schartl M."/>
            <person name="Guiguen Y."/>
        </authorList>
    </citation>
    <scope>NUCLEOTIDE SEQUENCE [LARGE SCALE GENOMIC DNA]</scope>
    <source>
        <strain evidence="4">Hh-F2</strain>
        <tissue evidence="4">Blood</tissue>
    </source>
</reference>
<feature type="compositionally biased region" description="Basic and acidic residues" evidence="3">
    <location>
        <begin position="456"/>
        <end position="471"/>
    </location>
</feature>
<dbReference type="InterPro" id="IPR017956">
    <property type="entry name" value="AT_hook_DNA-bd_motif"/>
</dbReference>